<dbReference type="STRING" id="1079.BVIR_1357"/>
<evidence type="ECO:0000313" key="2">
    <source>
        <dbReference type="EMBL" id="CUU41806.1"/>
    </source>
</evidence>
<protein>
    <submittedName>
        <fullName evidence="2">Uncharacterized protein</fullName>
    </submittedName>
</protein>
<accession>A0A0H5BFK3</accession>
<proteinExistence type="predicted"/>
<reference evidence="3" key="3">
    <citation type="journal article" date="2016" name="Genome Announc.">
        <title>Revised genome sequence of the purple photosynthetic bacterium Blastochloris viridis.</title>
        <authorList>
            <person name="Liu L.N."/>
            <person name="Faulkner M."/>
            <person name="Liu X."/>
            <person name="Huang F."/>
            <person name="Darby A.C."/>
            <person name="Hall N."/>
        </authorList>
    </citation>
    <scope>NUCLEOTIDE SEQUENCE [LARGE SCALE GENOMIC DNA]</scope>
    <source>
        <strain evidence="3">ATCC 19567 / DSM 133 / F</strain>
    </source>
</reference>
<organism evidence="2 3">
    <name type="scientific">Blastochloris viridis</name>
    <name type="common">Rhodopseudomonas viridis</name>
    <dbReference type="NCBI Taxonomy" id="1079"/>
    <lineage>
        <taxon>Bacteria</taxon>
        <taxon>Pseudomonadati</taxon>
        <taxon>Pseudomonadota</taxon>
        <taxon>Alphaproteobacteria</taxon>
        <taxon>Hyphomicrobiales</taxon>
        <taxon>Blastochloridaceae</taxon>
        <taxon>Blastochloris</taxon>
    </lineage>
</organism>
<keyword evidence="3" id="KW-1185">Reference proteome</keyword>
<dbReference type="Proteomes" id="UP000065734">
    <property type="component" value="Chromosome I"/>
</dbReference>
<dbReference type="KEGG" id="bvr:BVIR_1357"/>
<dbReference type="EMBL" id="LN907867">
    <property type="protein sequence ID" value="CUU41806.1"/>
    <property type="molecule type" value="Genomic_DNA"/>
</dbReference>
<evidence type="ECO:0000313" key="3">
    <source>
        <dbReference type="Proteomes" id="UP000065734"/>
    </source>
</evidence>
<sequence length="37" mass="4514">MPDDQYEESHRYYDKTDIRADIGPQRDIVRNLIYITL</sequence>
<name>A0A0H5BFK3_BLAVI</name>
<dbReference type="AlphaFoldDB" id="A0A0H5BFK3"/>
<dbReference type="EMBL" id="AP014854">
    <property type="protein sequence ID" value="BAS00991.1"/>
    <property type="molecule type" value="Genomic_DNA"/>
</dbReference>
<reference evidence="2" key="2">
    <citation type="submission" date="2015-11" db="EMBL/GenBank/DDBJ databases">
        <authorList>
            <person name="Zhang Y."/>
            <person name="Guo Z."/>
        </authorList>
    </citation>
    <scope>NUCLEOTIDE SEQUENCE</scope>
    <source>
        <strain evidence="2">1</strain>
    </source>
</reference>
<evidence type="ECO:0000313" key="1">
    <source>
        <dbReference type="EMBL" id="BAS00991.1"/>
    </source>
</evidence>
<reference evidence="1" key="1">
    <citation type="journal article" date="2015" name="Genome Announc.">
        <title>Complete Genome Sequence of the Bacteriochlorophyll b-Producing Photosynthetic Bacterium Blastochloris viridis.</title>
        <authorList>
            <person name="Tsukatani Y."/>
            <person name="Hirose Y."/>
            <person name="Harada J."/>
            <person name="Misawa N."/>
            <person name="Mori K."/>
            <person name="Inoue K."/>
            <person name="Tamiaki H."/>
        </authorList>
    </citation>
    <scope>NUCLEOTIDE SEQUENCE [LARGE SCALE GENOMIC DNA]</scope>
    <source>
        <strain evidence="1">DSM 133</strain>
    </source>
</reference>
<gene>
    <name evidence="1" type="ORF">BV133_3397</name>
    <name evidence="2" type="ORF">BVIRIDIS_08020</name>
</gene>